<dbReference type="AlphaFoldDB" id="A0A133UQL1"/>
<comment type="caution">
    <text evidence="2">The sequence shown here is derived from an EMBL/GenBank/DDBJ whole genome shotgun (WGS) entry which is preliminary data.</text>
</comment>
<dbReference type="InterPro" id="IPR036052">
    <property type="entry name" value="TrpB-like_PALP_sf"/>
</dbReference>
<evidence type="ECO:0000313" key="3">
    <source>
        <dbReference type="Proteomes" id="UP000070463"/>
    </source>
</evidence>
<evidence type="ECO:0000313" key="2">
    <source>
        <dbReference type="EMBL" id="KXA96498.1"/>
    </source>
</evidence>
<reference evidence="2 3" key="1">
    <citation type="journal article" date="2016" name="Sci. Rep.">
        <title>Metabolic traits of an uncultured archaeal lineage -MSBL1- from brine pools of the Red Sea.</title>
        <authorList>
            <person name="Mwirichia R."/>
            <person name="Alam I."/>
            <person name="Rashid M."/>
            <person name="Vinu M."/>
            <person name="Ba-Alawi W."/>
            <person name="Anthony Kamau A."/>
            <person name="Kamanda Ngugi D."/>
            <person name="Goker M."/>
            <person name="Klenk H.P."/>
            <person name="Bajic V."/>
            <person name="Stingl U."/>
        </authorList>
    </citation>
    <scope>NUCLEOTIDE SEQUENCE [LARGE SCALE GENOMIC DNA]</scope>
    <source>
        <strain evidence="2">SCGC-AAA259I09</strain>
    </source>
</reference>
<proteinExistence type="predicted"/>
<gene>
    <name evidence="2" type="ORF">AKJ37_05095</name>
</gene>
<keyword evidence="3" id="KW-1185">Reference proteome</keyword>
<dbReference type="EMBL" id="LHXR01000078">
    <property type="protein sequence ID" value="KXA96498.1"/>
    <property type="molecule type" value="Genomic_DNA"/>
</dbReference>
<protein>
    <submittedName>
        <fullName evidence="2">Uncharacterized protein</fullName>
    </submittedName>
</protein>
<accession>A0A133UQL1</accession>
<sequence>MVYDDSPPAEPGRPSPTAAFKDLPLQFTPRILSEIIKKETIVLVATSEDTGRAALEGFKNVKLAEKLENLSKSRERVYCMFNNYEMFSNASKLLEILQR</sequence>
<dbReference type="PANTHER" id="PTHR43515">
    <property type="entry name" value="THREONINE SYNTHASE-LIKE 1"/>
    <property type="match status" value="1"/>
</dbReference>
<organism evidence="2 3">
    <name type="scientific">candidate division MSBL1 archaeon SCGC-AAA259I09</name>
    <dbReference type="NCBI Taxonomy" id="1698267"/>
    <lineage>
        <taxon>Archaea</taxon>
        <taxon>Methanobacteriati</taxon>
        <taxon>Methanobacteriota</taxon>
        <taxon>candidate division MSBL1</taxon>
    </lineage>
</organism>
<dbReference type="Proteomes" id="UP000070463">
    <property type="component" value="Unassembled WGS sequence"/>
</dbReference>
<dbReference type="GO" id="GO:0005737">
    <property type="term" value="C:cytoplasm"/>
    <property type="evidence" value="ECO:0007669"/>
    <property type="project" value="TreeGrafter"/>
</dbReference>
<dbReference type="Gene3D" id="3.40.50.1100">
    <property type="match status" value="1"/>
</dbReference>
<evidence type="ECO:0000256" key="1">
    <source>
        <dbReference type="SAM" id="MobiDB-lite"/>
    </source>
</evidence>
<dbReference type="PANTHER" id="PTHR43515:SF1">
    <property type="entry name" value="THREONINE SYNTHASE-LIKE 1"/>
    <property type="match status" value="1"/>
</dbReference>
<dbReference type="SUPFAM" id="SSF53686">
    <property type="entry name" value="Tryptophan synthase beta subunit-like PLP-dependent enzymes"/>
    <property type="match status" value="1"/>
</dbReference>
<feature type="region of interest" description="Disordered" evidence="1">
    <location>
        <begin position="1"/>
        <end position="20"/>
    </location>
</feature>
<name>A0A133UQL1_9EURY</name>